<keyword evidence="5 6" id="KW-0472">Membrane</keyword>
<dbReference type="Pfam" id="PF01943">
    <property type="entry name" value="Polysacc_synt"/>
    <property type="match status" value="1"/>
</dbReference>
<comment type="caution">
    <text evidence="7">The sequence shown here is derived from an EMBL/GenBank/DDBJ whole genome shotgun (WGS) entry which is preliminary data.</text>
</comment>
<feature type="transmembrane region" description="Helical" evidence="6">
    <location>
        <begin position="399"/>
        <end position="421"/>
    </location>
</feature>
<dbReference type="PANTHER" id="PTHR30250">
    <property type="entry name" value="PST FAMILY PREDICTED COLANIC ACID TRANSPORTER"/>
    <property type="match status" value="1"/>
</dbReference>
<protein>
    <submittedName>
        <fullName evidence="7">Lipopolysaccharide biosynthesis protein</fullName>
    </submittedName>
</protein>
<name>A0A432MIC5_9BACT</name>
<dbReference type="GO" id="GO:0005886">
    <property type="term" value="C:plasma membrane"/>
    <property type="evidence" value="ECO:0007669"/>
    <property type="project" value="UniProtKB-SubCell"/>
</dbReference>
<feature type="transmembrane region" description="Helical" evidence="6">
    <location>
        <begin position="155"/>
        <end position="177"/>
    </location>
</feature>
<comment type="subcellular location">
    <subcellularLocation>
        <location evidence="1">Cell membrane</location>
        <topology evidence="1">Multi-pass membrane protein</topology>
    </subcellularLocation>
</comment>
<evidence type="ECO:0000256" key="4">
    <source>
        <dbReference type="ARBA" id="ARBA00022989"/>
    </source>
</evidence>
<feature type="transmembrane region" description="Helical" evidence="6">
    <location>
        <begin position="343"/>
        <end position="362"/>
    </location>
</feature>
<evidence type="ECO:0000256" key="1">
    <source>
        <dbReference type="ARBA" id="ARBA00004651"/>
    </source>
</evidence>
<accession>A0A432MIC5</accession>
<dbReference type="InterPro" id="IPR050833">
    <property type="entry name" value="Poly_Biosynth_Transport"/>
</dbReference>
<proteinExistence type="predicted"/>
<organism evidence="7 8">
    <name type="scientific">Tautonia sociabilis</name>
    <dbReference type="NCBI Taxonomy" id="2080755"/>
    <lineage>
        <taxon>Bacteria</taxon>
        <taxon>Pseudomonadati</taxon>
        <taxon>Planctomycetota</taxon>
        <taxon>Planctomycetia</taxon>
        <taxon>Isosphaerales</taxon>
        <taxon>Isosphaeraceae</taxon>
        <taxon>Tautonia</taxon>
    </lineage>
</organism>
<feature type="transmembrane region" description="Helical" evidence="6">
    <location>
        <begin position="72"/>
        <end position="95"/>
    </location>
</feature>
<gene>
    <name evidence="7" type="ORF">TsocGM_14210</name>
</gene>
<reference evidence="7 8" key="1">
    <citation type="submission" date="2018-12" db="EMBL/GenBank/DDBJ databases">
        <authorList>
            <person name="Toschakov S.V."/>
        </authorList>
    </citation>
    <scope>NUCLEOTIDE SEQUENCE [LARGE SCALE GENOMIC DNA]</scope>
    <source>
        <strain evidence="7 8">GM2012</strain>
    </source>
</reference>
<evidence type="ECO:0000256" key="6">
    <source>
        <dbReference type="SAM" id="Phobius"/>
    </source>
</evidence>
<evidence type="ECO:0000313" key="7">
    <source>
        <dbReference type="EMBL" id="RUL87111.1"/>
    </source>
</evidence>
<feature type="transmembrane region" description="Helical" evidence="6">
    <location>
        <begin position="310"/>
        <end position="331"/>
    </location>
</feature>
<feature type="transmembrane region" description="Helical" evidence="6">
    <location>
        <begin position="427"/>
        <end position="446"/>
    </location>
</feature>
<sequence>MSVAEVACRAISMVVTLALAQRLGRAGYGRVEFSFNVVFWLVLLVREGLDVIATREIARHPRLIRPLVNHILAIRGCLAAALLTGLVAVGVACFSEPTERLILALYGLMLLTTAIGLDFVYRGLERMGLVAVSLLIRTAIYAVGVGLLVSDASRIAWVPICLVGGELCGIALVWGFYVRSHGLPRPTLRASRAMRTIIRRGRPVYLIQISQAVIGSADLLVVGVLSQWADVGLYGAPHRVVSAVLTFGIIFRQVVFPMLARTWRSSASEGRKALDGMVRVLMLGLLPVAVGASVLAEPLIALLLGPEYRGAGLLLAVGAWRIPLLTLAFLYQTALIALNREAAGVRMLIGAAILVAPLTAALRLQFGLVGASASVVVVGLTLTACGYRRLAVEGRAPAWHHHLGPPLLASAAMVPACLLLARWHVLPAVAGGAAAYLLVLAALKALPMAEIRTLLRGRG</sequence>
<feature type="transmembrane region" description="Helical" evidence="6">
    <location>
        <begin position="280"/>
        <end position="304"/>
    </location>
</feature>
<feature type="transmembrane region" description="Helical" evidence="6">
    <location>
        <begin position="204"/>
        <end position="228"/>
    </location>
</feature>
<evidence type="ECO:0000256" key="2">
    <source>
        <dbReference type="ARBA" id="ARBA00022475"/>
    </source>
</evidence>
<dbReference type="InterPro" id="IPR002797">
    <property type="entry name" value="Polysacc_synth"/>
</dbReference>
<evidence type="ECO:0000256" key="5">
    <source>
        <dbReference type="ARBA" id="ARBA00023136"/>
    </source>
</evidence>
<keyword evidence="3 6" id="KW-0812">Transmembrane</keyword>
<dbReference type="PANTHER" id="PTHR30250:SF26">
    <property type="entry name" value="PSMA PROTEIN"/>
    <property type="match status" value="1"/>
</dbReference>
<feature type="transmembrane region" description="Helical" evidence="6">
    <location>
        <begin position="240"/>
        <end position="259"/>
    </location>
</feature>
<feature type="transmembrane region" description="Helical" evidence="6">
    <location>
        <begin position="101"/>
        <end position="121"/>
    </location>
</feature>
<reference evidence="7 8" key="2">
    <citation type="submission" date="2019-01" db="EMBL/GenBank/DDBJ databases">
        <title>Tautonia sociabilis, a novel thermotolerant planctomycete of Isosphaeraceae family, isolated from a 4000 m deep subterranean habitat.</title>
        <authorList>
            <person name="Kovaleva O.L."/>
            <person name="Elcheninov A.G."/>
            <person name="Van Heerden E."/>
            <person name="Toshchakov S.V."/>
            <person name="Novikov A."/>
            <person name="Bonch-Osmolovskaya E.A."/>
            <person name="Kublanov I.V."/>
        </authorList>
    </citation>
    <scope>NUCLEOTIDE SEQUENCE [LARGE SCALE GENOMIC DNA]</scope>
    <source>
        <strain evidence="7 8">GM2012</strain>
    </source>
</reference>
<evidence type="ECO:0000313" key="8">
    <source>
        <dbReference type="Proteomes" id="UP000280296"/>
    </source>
</evidence>
<dbReference type="AlphaFoldDB" id="A0A432MIC5"/>
<keyword evidence="8" id="KW-1185">Reference proteome</keyword>
<dbReference type="Proteomes" id="UP000280296">
    <property type="component" value="Unassembled WGS sequence"/>
</dbReference>
<dbReference type="EMBL" id="RYZH01000026">
    <property type="protein sequence ID" value="RUL87111.1"/>
    <property type="molecule type" value="Genomic_DNA"/>
</dbReference>
<evidence type="ECO:0000256" key="3">
    <source>
        <dbReference type="ARBA" id="ARBA00022692"/>
    </source>
</evidence>
<keyword evidence="2" id="KW-1003">Cell membrane</keyword>
<feature type="transmembrane region" description="Helical" evidence="6">
    <location>
        <begin position="128"/>
        <end position="149"/>
    </location>
</feature>
<feature type="transmembrane region" description="Helical" evidence="6">
    <location>
        <begin position="368"/>
        <end position="387"/>
    </location>
</feature>
<keyword evidence="4 6" id="KW-1133">Transmembrane helix</keyword>
<dbReference type="OrthoDB" id="9800982at2"/>